<dbReference type="SUPFAM" id="SSF48452">
    <property type="entry name" value="TPR-like"/>
    <property type="match status" value="1"/>
</dbReference>
<evidence type="ECO:0000313" key="1">
    <source>
        <dbReference type="EMBL" id="AIR96161.1"/>
    </source>
</evidence>
<protein>
    <recommendedName>
        <fullName evidence="3">Tetratricopeptide repeat protein</fullName>
    </recommendedName>
</protein>
<reference evidence="2" key="1">
    <citation type="journal article" date="2015" name="J. Biotechnol.">
        <title>Complete genome sequence of the actinobacterium Streptomyces glaucescens GLA.O (DSM 40922) consisting of a linear chromosome and one linear plasmid.</title>
        <authorList>
            <person name="Ortseifen V."/>
            <person name="Winkler A."/>
            <person name="Albersmeier A."/>
            <person name="Wendler S."/>
            <person name="Puhler A."/>
            <person name="Kalinowski J."/>
            <person name="Ruckert C."/>
        </authorList>
    </citation>
    <scope>NUCLEOTIDE SEQUENCE [LARGE SCALE GENOMIC DNA]</scope>
    <source>
        <strain evidence="2">DSM 40922 / GLA O</strain>
    </source>
</reference>
<dbReference type="HOGENOM" id="CLU_1085484_0_0_11"/>
<organism evidence="1 2">
    <name type="scientific">Streptomyces glaucescens</name>
    <dbReference type="NCBI Taxonomy" id="1907"/>
    <lineage>
        <taxon>Bacteria</taxon>
        <taxon>Bacillati</taxon>
        <taxon>Actinomycetota</taxon>
        <taxon>Actinomycetes</taxon>
        <taxon>Kitasatosporales</taxon>
        <taxon>Streptomycetaceae</taxon>
        <taxon>Streptomyces</taxon>
    </lineage>
</organism>
<dbReference type="Proteomes" id="UP000029482">
    <property type="component" value="Chromosome"/>
</dbReference>
<dbReference type="EMBL" id="CP009438">
    <property type="protein sequence ID" value="AIR96161.1"/>
    <property type="molecule type" value="Genomic_DNA"/>
</dbReference>
<evidence type="ECO:0008006" key="3">
    <source>
        <dbReference type="Google" id="ProtNLM"/>
    </source>
</evidence>
<dbReference type="InterPro" id="IPR011990">
    <property type="entry name" value="TPR-like_helical_dom_sf"/>
</dbReference>
<name>A0A089X308_STRGA</name>
<dbReference type="eggNOG" id="COG0457">
    <property type="taxonomic scope" value="Bacteria"/>
</dbReference>
<accession>A0A089X308</accession>
<dbReference type="Gene3D" id="1.25.40.10">
    <property type="entry name" value="Tetratricopeptide repeat domain"/>
    <property type="match status" value="1"/>
</dbReference>
<proteinExistence type="predicted"/>
<gene>
    <name evidence="1" type="ORF">SGLAU_00665</name>
</gene>
<dbReference type="STRING" id="1907.SGLAU_00665"/>
<dbReference type="AlphaFoldDB" id="A0A089X308"/>
<sequence>MLPIMRFFRKRGRSDAERMTGTPVAEAKALYEAGRYAEAEAEARAVARALPRDDEYAAVALNIAAIATGAQGRHAEALATYDEALPVFSRIFGPGHWLTLKLRSDRAQQMSALGQYAESEAECAAVAEAAGRGTGPEMSLLAAAARNGLVFALNAQGRHQEAEALAREALAAHRARDRTSLVLRLGLARSLNGQARHEDALNEAQGADMLYRALPQHQRHPDTGAVELAFATALLGLRRTAEARRRAATAHDACLACFGPDHRRTVEARTLLERIDGTRP</sequence>
<dbReference type="Pfam" id="PF13424">
    <property type="entry name" value="TPR_12"/>
    <property type="match status" value="1"/>
</dbReference>
<evidence type="ECO:0000313" key="2">
    <source>
        <dbReference type="Proteomes" id="UP000029482"/>
    </source>
</evidence>
<dbReference type="Pfam" id="PF13374">
    <property type="entry name" value="TPR_10"/>
    <property type="match status" value="1"/>
</dbReference>
<keyword evidence="2" id="KW-1185">Reference proteome</keyword>
<dbReference type="KEGG" id="sgu:SGLAU_00665"/>